<comment type="caution">
    <text evidence="1">The sequence shown here is derived from an EMBL/GenBank/DDBJ whole genome shotgun (WGS) entry which is preliminary data.</text>
</comment>
<dbReference type="Proteomes" id="UP000030146">
    <property type="component" value="Unassembled WGS sequence"/>
</dbReference>
<reference evidence="1 2" key="1">
    <citation type="submission" date="2014-08" db="EMBL/GenBank/DDBJ databases">
        <title>Porphyromonas gulae strain:COT-052_OH3439 Genome sequencing.</title>
        <authorList>
            <person name="Wallis C."/>
            <person name="Deusch O."/>
            <person name="O'Flynn C."/>
            <person name="Davis I."/>
            <person name="Jospin G."/>
            <person name="Darling A.E."/>
            <person name="Coil D.A."/>
            <person name="Alexiev A."/>
            <person name="Horsfall A."/>
            <person name="Kirkwood N."/>
            <person name="Harris S."/>
            <person name="Eisen J.A."/>
        </authorList>
    </citation>
    <scope>NUCLEOTIDE SEQUENCE [LARGE SCALE GENOMIC DNA]</scope>
    <source>
        <strain evidence="2">COT-052 OH3439</strain>
    </source>
</reference>
<evidence type="ECO:0000313" key="2">
    <source>
        <dbReference type="Proteomes" id="UP000030146"/>
    </source>
</evidence>
<sequence>MGNRQFLHNYRIEVAEQAKVFGCSQVVYFADQGASEYIYERVPLASQEFINYINNRTYLFEDKSLSEEDRDEWMKYGKIIQYADYFDGSLKLDKNDFIDIVYDDFRGLEI</sequence>
<protein>
    <submittedName>
        <fullName evidence="1">Uncharacterized protein</fullName>
    </submittedName>
</protein>
<gene>
    <name evidence="1" type="ORF">HR15_11740</name>
</gene>
<evidence type="ECO:0000313" key="1">
    <source>
        <dbReference type="EMBL" id="KGN83676.1"/>
    </source>
</evidence>
<keyword evidence="2" id="KW-1185">Reference proteome</keyword>
<dbReference type="EMBL" id="JRAK01000161">
    <property type="protein sequence ID" value="KGN83676.1"/>
    <property type="molecule type" value="Genomic_DNA"/>
</dbReference>
<organism evidence="1 2">
    <name type="scientific">Porphyromonas gulae</name>
    <dbReference type="NCBI Taxonomy" id="111105"/>
    <lineage>
        <taxon>Bacteria</taxon>
        <taxon>Pseudomonadati</taxon>
        <taxon>Bacteroidota</taxon>
        <taxon>Bacteroidia</taxon>
        <taxon>Bacteroidales</taxon>
        <taxon>Porphyromonadaceae</taxon>
        <taxon>Porphyromonas</taxon>
    </lineage>
</organism>
<accession>A0A0A2EXQ6</accession>
<proteinExistence type="predicted"/>
<dbReference type="AlphaFoldDB" id="A0A0A2EXQ6"/>
<name>A0A0A2EXQ6_9PORP</name>